<dbReference type="GO" id="GO:0006885">
    <property type="term" value="P:regulation of pH"/>
    <property type="evidence" value="ECO:0007669"/>
    <property type="project" value="TreeGrafter"/>
</dbReference>
<accession>A0AA38GXI0</accession>
<comment type="similarity">
    <text evidence="9">Belongs to the monovalent cation:proton antiporter 2 (CPA2) transporter (TC 2.A.37) family. CHX (TC 2.A.37.4) subfamily.</text>
</comment>
<keyword evidence="7" id="KW-0406">Ion transport</keyword>
<reference evidence="13 14" key="1">
    <citation type="journal article" date="2021" name="Nat. Plants">
        <title>The Taxus genome provides insights into paclitaxel biosynthesis.</title>
        <authorList>
            <person name="Xiong X."/>
            <person name="Gou J."/>
            <person name="Liao Q."/>
            <person name="Li Y."/>
            <person name="Zhou Q."/>
            <person name="Bi G."/>
            <person name="Li C."/>
            <person name="Du R."/>
            <person name="Wang X."/>
            <person name="Sun T."/>
            <person name="Guo L."/>
            <person name="Liang H."/>
            <person name="Lu P."/>
            <person name="Wu Y."/>
            <person name="Zhang Z."/>
            <person name="Ro D.K."/>
            <person name="Shang Y."/>
            <person name="Huang S."/>
            <person name="Yan J."/>
        </authorList>
    </citation>
    <scope>NUCLEOTIDE SEQUENCE [LARGE SCALE GENOMIC DNA]</scope>
    <source>
        <strain evidence="13">Ta-2019</strain>
    </source>
</reference>
<keyword evidence="3" id="KW-0633">Potassium transport</keyword>
<dbReference type="InterPro" id="IPR006153">
    <property type="entry name" value="Cation/H_exchanger_TM"/>
</dbReference>
<comment type="caution">
    <text evidence="13">The sequence shown here is derived from an EMBL/GenBank/DDBJ whole genome shotgun (WGS) entry which is preliminary data.</text>
</comment>
<keyword evidence="8 10" id="KW-0472">Membrane</keyword>
<feature type="transmembrane region" description="Helical" evidence="10">
    <location>
        <begin position="94"/>
        <end position="116"/>
    </location>
</feature>
<dbReference type="GO" id="GO:0012505">
    <property type="term" value="C:endomembrane system"/>
    <property type="evidence" value="ECO:0007669"/>
    <property type="project" value="TreeGrafter"/>
</dbReference>
<dbReference type="GO" id="GO:0006813">
    <property type="term" value="P:potassium ion transport"/>
    <property type="evidence" value="ECO:0007669"/>
    <property type="project" value="UniProtKB-KW"/>
</dbReference>
<evidence type="ECO:0000256" key="9">
    <source>
        <dbReference type="ARBA" id="ARBA00038341"/>
    </source>
</evidence>
<evidence type="ECO:0000256" key="4">
    <source>
        <dbReference type="ARBA" id="ARBA00022692"/>
    </source>
</evidence>
<dbReference type="Proteomes" id="UP000824469">
    <property type="component" value="Unassembled WGS sequence"/>
</dbReference>
<evidence type="ECO:0000256" key="3">
    <source>
        <dbReference type="ARBA" id="ARBA00022538"/>
    </source>
</evidence>
<dbReference type="GO" id="GO:0016020">
    <property type="term" value="C:membrane"/>
    <property type="evidence" value="ECO:0007669"/>
    <property type="project" value="UniProtKB-SubCell"/>
</dbReference>
<dbReference type="Pfam" id="PF23256">
    <property type="entry name" value="CHX17_2nd"/>
    <property type="match status" value="1"/>
</dbReference>
<feature type="transmembrane region" description="Helical" evidence="10">
    <location>
        <begin position="28"/>
        <end position="48"/>
    </location>
</feature>
<evidence type="ECO:0000256" key="8">
    <source>
        <dbReference type="ARBA" id="ARBA00023136"/>
    </source>
</evidence>
<feature type="transmembrane region" description="Helical" evidence="10">
    <location>
        <begin position="193"/>
        <end position="226"/>
    </location>
</feature>
<dbReference type="PANTHER" id="PTHR32468">
    <property type="entry name" value="CATION/H + ANTIPORTER"/>
    <property type="match status" value="1"/>
</dbReference>
<proteinExistence type="inferred from homology"/>
<protein>
    <recommendedName>
        <fullName evidence="15">Cation/H+ exchanger domain-containing protein</fullName>
    </recommendedName>
</protein>
<comment type="subcellular location">
    <subcellularLocation>
        <location evidence="1">Membrane</location>
        <topology evidence="1">Multi-pass membrane protein</topology>
    </subcellularLocation>
</comment>
<evidence type="ECO:0000313" key="14">
    <source>
        <dbReference type="Proteomes" id="UP000824469"/>
    </source>
</evidence>
<feature type="non-terminal residue" evidence="13">
    <location>
        <position position="491"/>
    </location>
</feature>
<dbReference type="Gene3D" id="1.20.1530.20">
    <property type="match status" value="1"/>
</dbReference>
<feature type="transmembrane region" description="Helical" evidence="10">
    <location>
        <begin position="260"/>
        <end position="282"/>
    </location>
</feature>
<evidence type="ECO:0008006" key="15">
    <source>
        <dbReference type="Google" id="ProtNLM"/>
    </source>
</evidence>
<keyword evidence="6 10" id="KW-1133">Transmembrane helix</keyword>
<keyword evidence="14" id="KW-1185">Reference proteome</keyword>
<dbReference type="PANTHER" id="PTHR32468:SF0">
    <property type="entry name" value="K(+)_H(+) ANTIPORTER 1"/>
    <property type="match status" value="1"/>
</dbReference>
<evidence type="ECO:0000256" key="1">
    <source>
        <dbReference type="ARBA" id="ARBA00004141"/>
    </source>
</evidence>
<evidence type="ECO:0000256" key="2">
    <source>
        <dbReference type="ARBA" id="ARBA00022448"/>
    </source>
</evidence>
<evidence type="ECO:0000256" key="10">
    <source>
        <dbReference type="SAM" id="Phobius"/>
    </source>
</evidence>
<evidence type="ECO:0000259" key="11">
    <source>
        <dbReference type="Pfam" id="PF00999"/>
    </source>
</evidence>
<dbReference type="InterPro" id="IPR038770">
    <property type="entry name" value="Na+/solute_symporter_sf"/>
</dbReference>
<feature type="transmembrane region" description="Helical" evidence="10">
    <location>
        <begin position="128"/>
        <end position="147"/>
    </location>
</feature>
<dbReference type="InterPro" id="IPR050794">
    <property type="entry name" value="CPA2_transporter"/>
</dbReference>
<keyword evidence="4 10" id="KW-0812">Transmembrane</keyword>
<evidence type="ECO:0000256" key="6">
    <source>
        <dbReference type="ARBA" id="ARBA00022989"/>
    </source>
</evidence>
<evidence type="ECO:0000256" key="7">
    <source>
        <dbReference type="ARBA" id="ARBA00023065"/>
    </source>
</evidence>
<keyword evidence="2" id="KW-0813">Transport</keyword>
<keyword evidence="5" id="KW-0630">Potassium</keyword>
<feature type="domain" description="Cation/H(+) antiporter central" evidence="12">
    <location>
        <begin position="400"/>
        <end position="490"/>
    </location>
</feature>
<name>A0AA38GXI0_TAXCH</name>
<dbReference type="OMA" id="HIDICNS"/>
<organism evidence="13 14">
    <name type="scientific">Taxus chinensis</name>
    <name type="common">Chinese yew</name>
    <name type="synonym">Taxus wallichiana var. chinensis</name>
    <dbReference type="NCBI Taxonomy" id="29808"/>
    <lineage>
        <taxon>Eukaryota</taxon>
        <taxon>Viridiplantae</taxon>
        <taxon>Streptophyta</taxon>
        <taxon>Embryophyta</taxon>
        <taxon>Tracheophyta</taxon>
        <taxon>Spermatophyta</taxon>
        <taxon>Pinopsida</taxon>
        <taxon>Pinidae</taxon>
        <taxon>Conifers II</taxon>
        <taxon>Cupressales</taxon>
        <taxon>Taxaceae</taxon>
        <taxon>Taxus</taxon>
    </lineage>
</organism>
<dbReference type="EMBL" id="JAHRHJ020000001">
    <property type="protein sequence ID" value="KAH9330118.1"/>
    <property type="molecule type" value="Genomic_DNA"/>
</dbReference>
<dbReference type="Pfam" id="PF00999">
    <property type="entry name" value="Na_H_Exchanger"/>
    <property type="match status" value="1"/>
</dbReference>
<feature type="transmembrane region" description="Helical" evidence="10">
    <location>
        <begin position="325"/>
        <end position="347"/>
    </location>
</feature>
<feature type="transmembrane region" description="Helical" evidence="10">
    <location>
        <begin position="153"/>
        <end position="172"/>
    </location>
</feature>
<dbReference type="GO" id="GO:1902600">
    <property type="term" value="P:proton transmembrane transport"/>
    <property type="evidence" value="ECO:0007669"/>
    <property type="project" value="InterPro"/>
</dbReference>
<dbReference type="AlphaFoldDB" id="A0AA38GXI0"/>
<evidence type="ECO:0000259" key="12">
    <source>
        <dbReference type="Pfam" id="PF23256"/>
    </source>
</evidence>
<dbReference type="GO" id="GO:0015297">
    <property type="term" value="F:antiporter activity"/>
    <property type="evidence" value="ECO:0007669"/>
    <property type="project" value="InterPro"/>
</dbReference>
<feature type="domain" description="Cation/H+ exchanger transmembrane" evidence="11">
    <location>
        <begin position="2"/>
        <end position="342"/>
    </location>
</feature>
<dbReference type="InterPro" id="IPR057291">
    <property type="entry name" value="CHX17_2nd"/>
</dbReference>
<evidence type="ECO:0000256" key="5">
    <source>
        <dbReference type="ARBA" id="ARBA00022958"/>
    </source>
</evidence>
<gene>
    <name evidence="13" type="ORF">KI387_002226</name>
</gene>
<sequence>GGIVPGPSAIGLSKSYMNTIFPKNSTPVLETVAIIGVLFFLLMVGLGFDFNAIKRTGRKALAIAEVGITLPFVAGIGDAFLLRSTISKGVDYGTFLVFMGVALSITAFPVLAMILAELKLLTRDVSAAVVNDVVAWILLAISVALSGSGKSLVIAYVLLCGVAFVAFMMLAVRPIMAWMGRCGSPDNEPMSDLFIWITLVGVLASGFLTDAISIHAIFGAFVFALTIPKEGPCAGMLREYFVGVLLLPLHVSTVSSAQSWGLLVLVILTSSCAGKIIGTPFVALPHIVPFREALTLGFLMNTKGLVELIVLNIGKDKKVLDDEVFALMVLMALFTTFITTLLVMSIYRPARKQVPYKHRKIQRDTPQDELRVIACVHGTKNIPAIINLMEALRGIRKPALRLYIMHLVKLSERSSSIMMVHKARKNGRPFWNRSRSHEDQIVIAFDAYEQLSKVAVKPMTEIFTFQDMHKDICNIAEEKRAAIIVPPLHKY</sequence>
<evidence type="ECO:0000313" key="13">
    <source>
        <dbReference type="EMBL" id="KAH9330118.1"/>
    </source>
</evidence>
<feature type="transmembrane region" description="Helical" evidence="10">
    <location>
        <begin position="60"/>
        <end position="82"/>
    </location>
</feature>